<feature type="domain" description="ABC transmembrane type-1" evidence="6">
    <location>
        <begin position="1"/>
        <end position="51"/>
    </location>
</feature>
<keyword evidence="7" id="KW-0067">ATP-binding</keyword>
<evidence type="ECO:0000313" key="7">
    <source>
        <dbReference type="EMBL" id="ETO07511.1"/>
    </source>
</evidence>
<dbReference type="GO" id="GO:0005743">
    <property type="term" value="C:mitochondrial inner membrane"/>
    <property type="evidence" value="ECO:0007669"/>
    <property type="project" value="TreeGrafter"/>
</dbReference>
<evidence type="ECO:0000259" key="6">
    <source>
        <dbReference type="PROSITE" id="PS50929"/>
    </source>
</evidence>
<dbReference type="GO" id="GO:0015421">
    <property type="term" value="F:ABC-type oligopeptide transporter activity"/>
    <property type="evidence" value="ECO:0007669"/>
    <property type="project" value="TreeGrafter"/>
</dbReference>
<dbReference type="OrthoDB" id="6500128at2759"/>
<evidence type="ECO:0000256" key="4">
    <source>
        <dbReference type="ARBA" id="ARBA00023136"/>
    </source>
</evidence>
<dbReference type="Pfam" id="PF00664">
    <property type="entry name" value="ABC_membrane"/>
    <property type="match status" value="1"/>
</dbReference>
<dbReference type="SUPFAM" id="SSF90123">
    <property type="entry name" value="ABC transporter transmembrane region"/>
    <property type="match status" value="2"/>
</dbReference>
<sequence length="256" mass="29244">MNRSIWAAYGDANNVANQSISNIRTVRAFGCEQKEVRKFDDALNEALQRGILDAFAGTGTLYPKRLHTTFIDLFICLDNTINLHILYKGTFALTNYLDLGAGVLILYFGGITIFDYNNGDSAHSNLTLGHLITFQLYWNMINTAFKSLQNILTSFTRAAGAAQRIFTLLDSLPDIDMESGTDPGVIKGHIVIKDLHFHYASRPEKPVLQVESSIILTRIHIIYLCIRTFLYTYIYIYFFFFFYNCTNNKMYKKKGY</sequence>
<dbReference type="Gene3D" id="1.20.1560.10">
    <property type="entry name" value="ABC transporter type 1, transmembrane domain"/>
    <property type="match status" value="1"/>
</dbReference>
<dbReference type="PANTHER" id="PTHR43394">
    <property type="entry name" value="ATP-DEPENDENT PERMEASE MDL1, MITOCHONDRIAL"/>
    <property type="match status" value="1"/>
</dbReference>
<dbReference type="GO" id="GO:0090374">
    <property type="term" value="P:oligopeptide export from mitochondrion"/>
    <property type="evidence" value="ECO:0007669"/>
    <property type="project" value="TreeGrafter"/>
</dbReference>
<comment type="subcellular location">
    <subcellularLocation>
        <location evidence="1">Membrane</location>
        <topology evidence="1">Multi-pass membrane protein</topology>
    </subcellularLocation>
</comment>
<dbReference type="Proteomes" id="UP000023152">
    <property type="component" value="Unassembled WGS sequence"/>
</dbReference>
<dbReference type="InterPro" id="IPR036640">
    <property type="entry name" value="ABC1_TM_sf"/>
</dbReference>
<keyword evidence="7" id="KW-0547">Nucleotide-binding</keyword>
<dbReference type="GO" id="GO:0005524">
    <property type="term" value="F:ATP binding"/>
    <property type="evidence" value="ECO:0007669"/>
    <property type="project" value="UniProtKB-KW"/>
</dbReference>
<dbReference type="InterPro" id="IPR039421">
    <property type="entry name" value="Type_1_exporter"/>
</dbReference>
<accession>X6M1N2</accession>
<dbReference type="EMBL" id="ASPP01026096">
    <property type="protein sequence ID" value="ETO07511.1"/>
    <property type="molecule type" value="Genomic_DNA"/>
</dbReference>
<proteinExistence type="predicted"/>
<keyword evidence="2 5" id="KW-0812">Transmembrane</keyword>
<evidence type="ECO:0000256" key="3">
    <source>
        <dbReference type="ARBA" id="ARBA00022989"/>
    </source>
</evidence>
<reference evidence="7 8" key="1">
    <citation type="journal article" date="2013" name="Curr. Biol.">
        <title>The Genome of the Foraminiferan Reticulomyxa filosa.</title>
        <authorList>
            <person name="Glockner G."/>
            <person name="Hulsmann N."/>
            <person name="Schleicher M."/>
            <person name="Noegel A.A."/>
            <person name="Eichinger L."/>
            <person name="Gallinger C."/>
            <person name="Pawlowski J."/>
            <person name="Sierra R."/>
            <person name="Euteneuer U."/>
            <person name="Pillet L."/>
            <person name="Moustafa A."/>
            <person name="Platzer M."/>
            <person name="Groth M."/>
            <person name="Szafranski K."/>
            <person name="Schliwa M."/>
        </authorList>
    </citation>
    <scope>NUCLEOTIDE SEQUENCE [LARGE SCALE GENOMIC DNA]</scope>
</reference>
<evidence type="ECO:0000256" key="2">
    <source>
        <dbReference type="ARBA" id="ARBA00022692"/>
    </source>
</evidence>
<keyword evidence="4 5" id="KW-0472">Membrane</keyword>
<keyword evidence="3 5" id="KW-1133">Transmembrane helix</keyword>
<gene>
    <name evidence="7" type="ORF">RFI_29879</name>
</gene>
<keyword evidence="8" id="KW-1185">Reference proteome</keyword>
<comment type="caution">
    <text evidence="7">The sequence shown here is derived from an EMBL/GenBank/DDBJ whole genome shotgun (WGS) entry which is preliminary data.</text>
</comment>
<dbReference type="AlphaFoldDB" id="X6M1N2"/>
<dbReference type="PANTHER" id="PTHR43394:SF5">
    <property type="entry name" value="ABC TRANSPORTER B FAMILY"/>
    <property type="match status" value="1"/>
</dbReference>
<organism evidence="7 8">
    <name type="scientific">Reticulomyxa filosa</name>
    <dbReference type="NCBI Taxonomy" id="46433"/>
    <lineage>
        <taxon>Eukaryota</taxon>
        <taxon>Sar</taxon>
        <taxon>Rhizaria</taxon>
        <taxon>Retaria</taxon>
        <taxon>Foraminifera</taxon>
        <taxon>Monothalamids</taxon>
        <taxon>Reticulomyxidae</taxon>
        <taxon>Reticulomyxa</taxon>
    </lineage>
</organism>
<evidence type="ECO:0000313" key="8">
    <source>
        <dbReference type="Proteomes" id="UP000023152"/>
    </source>
</evidence>
<evidence type="ECO:0000256" key="1">
    <source>
        <dbReference type="ARBA" id="ARBA00004141"/>
    </source>
</evidence>
<dbReference type="PROSITE" id="PS50929">
    <property type="entry name" value="ABC_TM1F"/>
    <property type="match status" value="1"/>
</dbReference>
<feature type="transmembrane region" description="Helical" evidence="5">
    <location>
        <begin position="221"/>
        <end position="243"/>
    </location>
</feature>
<protein>
    <submittedName>
        <fullName evidence="7">ATP-binding cassette transporter, subfamily B, member 3, group TAP protein PpABCB3</fullName>
    </submittedName>
</protein>
<name>X6M1N2_RETFI</name>
<evidence type="ECO:0000256" key="5">
    <source>
        <dbReference type="SAM" id="Phobius"/>
    </source>
</evidence>
<dbReference type="InterPro" id="IPR011527">
    <property type="entry name" value="ABC1_TM_dom"/>
</dbReference>